<evidence type="ECO:0000256" key="1">
    <source>
        <dbReference type="ARBA" id="ARBA00004167"/>
    </source>
</evidence>
<dbReference type="EMBL" id="JACPRF010000380">
    <property type="protein sequence ID" value="MBI2877702.1"/>
    <property type="molecule type" value="Genomic_DNA"/>
</dbReference>
<evidence type="ECO:0000313" key="5">
    <source>
        <dbReference type="Proteomes" id="UP000769766"/>
    </source>
</evidence>
<accession>A0A932CS84</accession>
<organism evidence="4 5">
    <name type="scientific">Tectimicrobiota bacterium</name>
    <dbReference type="NCBI Taxonomy" id="2528274"/>
    <lineage>
        <taxon>Bacteria</taxon>
        <taxon>Pseudomonadati</taxon>
        <taxon>Nitrospinota/Tectimicrobiota group</taxon>
        <taxon>Candidatus Tectimicrobiota</taxon>
    </lineage>
</organism>
<reference evidence="4" key="1">
    <citation type="submission" date="2020-07" db="EMBL/GenBank/DDBJ databases">
        <title>Huge and variable diversity of episymbiotic CPR bacteria and DPANN archaea in groundwater ecosystems.</title>
        <authorList>
            <person name="He C.Y."/>
            <person name="Keren R."/>
            <person name="Whittaker M."/>
            <person name="Farag I.F."/>
            <person name="Doudna J."/>
            <person name="Cate J.H.D."/>
            <person name="Banfield J.F."/>
        </authorList>
    </citation>
    <scope>NUCLEOTIDE SEQUENCE</scope>
    <source>
        <strain evidence="4">NC_groundwater_672_Ag_B-0.1um_62_36</strain>
    </source>
</reference>
<dbReference type="Pfam" id="PF01145">
    <property type="entry name" value="Band_7"/>
    <property type="match status" value="1"/>
</dbReference>
<evidence type="ECO:0000256" key="2">
    <source>
        <dbReference type="SAM" id="Coils"/>
    </source>
</evidence>
<feature type="domain" description="Band 7" evidence="3">
    <location>
        <begin position="111"/>
        <end position="237"/>
    </location>
</feature>
<comment type="subcellular location">
    <subcellularLocation>
        <location evidence="1">Membrane</location>
        <topology evidence="1">Single-pass membrane protein</topology>
    </subcellularLocation>
</comment>
<dbReference type="Gene3D" id="3.30.479.30">
    <property type="entry name" value="Band 7 domain"/>
    <property type="match status" value="1"/>
</dbReference>
<protein>
    <recommendedName>
        <fullName evidence="3">Band 7 domain-containing protein</fullName>
    </recommendedName>
</protein>
<keyword evidence="2" id="KW-0175">Coiled coil</keyword>
<dbReference type="InterPro" id="IPR036013">
    <property type="entry name" value="Band_7/SPFH_dom_sf"/>
</dbReference>
<evidence type="ECO:0000313" key="4">
    <source>
        <dbReference type="EMBL" id="MBI2877702.1"/>
    </source>
</evidence>
<dbReference type="SUPFAM" id="SSF117892">
    <property type="entry name" value="Band 7/SPFH domain"/>
    <property type="match status" value="1"/>
</dbReference>
<comment type="caution">
    <text evidence="4">The sequence shown here is derived from an EMBL/GenBank/DDBJ whole genome shotgun (WGS) entry which is preliminary data.</text>
</comment>
<proteinExistence type="predicted"/>
<sequence>MPGWRWAPFIPLWSKEWILPFAVAGLFIPNLRRYLAFWRYESELNQLVVRANREIERIGLAYLTSGEALSARVRGREEALPVPKSEKRLAERLHYFDRREEILGRATHRVIQALNIQTSDGYAVVADVTLLYSITDPVRIARDFGWGSLYVDTFAINTFRNGVLATLGKINAESFYNGAVRVAAVKEAEGFLRQRFAERGFKVERLLLRNYKYAENYERSLQEKKVAVQLAKKNQMESLVNEEKAKLKQIESSGNAAITIAESGVSAQIAKVRAEANLYSSQVRAKADTELNVAVAEAKRLKVDALTRAGGRYVVALEIAKMFNNIEGAAMTPEQYIAFIRNAWAVIGVSPCPAGGKR</sequence>
<gene>
    <name evidence="4" type="ORF">HYY20_12555</name>
</gene>
<name>A0A932CS84_UNCTE</name>
<dbReference type="Proteomes" id="UP000769766">
    <property type="component" value="Unassembled WGS sequence"/>
</dbReference>
<feature type="coiled-coil region" evidence="2">
    <location>
        <begin position="214"/>
        <end position="253"/>
    </location>
</feature>
<dbReference type="GO" id="GO:0016020">
    <property type="term" value="C:membrane"/>
    <property type="evidence" value="ECO:0007669"/>
    <property type="project" value="UniProtKB-SubCell"/>
</dbReference>
<evidence type="ECO:0000259" key="3">
    <source>
        <dbReference type="Pfam" id="PF01145"/>
    </source>
</evidence>
<dbReference type="AlphaFoldDB" id="A0A932CS84"/>
<dbReference type="InterPro" id="IPR001107">
    <property type="entry name" value="Band_7"/>
</dbReference>